<dbReference type="EMBL" id="JAGKQM010002724">
    <property type="protein sequence ID" value="KAH0847903.1"/>
    <property type="molecule type" value="Genomic_DNA"/>
</dbReference>
<evidence type="ECO:0000313" key="3">
    <source>
        <dbReference type="Proteomes" id="UP000824890"/>
    </source>
</evidence>
<gene>
    <name evidence="2" type="ORF">HID58_091695</name>
</gene>
<sequence>LTEVALSRHRRRRLAPIPELRWRRTLANKTQACSMKHWLRSNAGGRFGSLSGCATQWIRIDVRAHRSKTRSLEDGIDEQKECRNSLKTYGSGIRLERDAKAGTATVATRLVFWLSRISKLTQLRAQSATSRRPKGPRVISTPLVSPELQRNQRQLRYVTIRWRTPNGSRNAKQGDKLSGDRQREEVDMDTAGDSGAFSQHQTAPERLGEIGDLDREK</sequence>
<dbReference type="Proteomes" id="UP000824890">
    <property type="component" value="Unassembled WGS sequence"/>
</dbReference>
<organism evidence="2 3">
    <name type="scientific">Brassica napus</name>
    <name type="common">Rape</name>
    <dbReference type="NCBI Taxonomy" id="3708"/>
    <lineage>
        <taxon>Eukaryota</taxon>
        <taxon>Viridiplantae</taxon>
        <taxon>Streptophyta</taxon>
        <taxon>Embryophyta</taxon>
        <taxon>Tracheophyta</taxon>
        <taxon>Spermatophyta</taxon>
        <taxon>Magnoliopsida</taxon>
        <taxon>eudicotyledons</taxon>
        <taxon>Gunneridae</taxon>
        <taxon>Pentapetalae</taxon>
        <taxon>rosids</taxon>
        <taxon>malvids</taxon>
        <taxon>Brassicales</taxon>
        <taxon>Brassicaceae</taxon>
        <taxon>Brassiceae</taxon>
        <taxon>Brassica</taxon>
    </lineage>
</organism>
<feature type="compositionally biased region" description="Basic and acidic residues" evidence="1">
    <location>
        <begin position="206"/>
        <end position="217"/>
    </location>
</feature>
<reference evidence="2 3" key="1">
    <citation type="submission" date="2021-05" db="EMBL/GenBank/DDBJ databases">
        <title>Genome Assembly of Synthetic Allotetraploid Brassica napus Reveals Homoeologous Exchanges between Subgenomes.</title>
        <authorList>
            <person name="Davis J.T."/>
        </authorList>
    </citation>
    <scope>NUCLEOTIDE SEQUENCE [LARGE SCALE GENOMIC DNA]</scope>
    <source>
        <strain evidence="3">cv. Da-Ae</strain>
        <tissue evidence="2">Seedling</tissue>
    </source>
</reference>
<feature type="compositionally biased region" description="Basic and acidic residues" evidence="1">
    <location>
        <begin position="172"/>
        <end position="185"/>
    </location>
</feature>
<feature type="region of interest" description="Disordered" evidence="1">
    <location>
        <begin position="163"/>
        <end position="217"/>
    </location>
</feature>
<protein>
    <submittedName>
        <fullName evidence="2">Uncharacterized protein</fullName>
    </submittedName>
</protein>
<accession>A0ABQ7X183</accession>
<keyword evidence="3" id="KW-1185">Reference proteome</keyword>
<proteinExistence type="predicted"/>
<feature type="non-terminal residue" evidence="2">
    <location>
        <position position="1"/>
    </location>
</feature>
<comment type="caution">
    <text evidence="2">The sequence shown here is derived from an EMBL/GenBank/DDBJ whole genome shotgun (WGS) entry which is preliminary data.</text>
</comment>
<evidence type="ECO:0000313" key="2">
    <source>
        <dbReference type="EMBL" id="KAH0847903.1"/>
    </source>
</evidence>
<evidence type="ECO:0000256" key="1">
    <source>
        <dbReference type="SAM" id="MobiDB-lite"/>
    </source>
</evidence>
<name>A0ABQ7X183_BRANA</name>